<organism evidence="2 3">
    <name type="scientific">Mycena chlorophos</name>
    <name type="common">Agaric fungus</name>
    <name type="synonym">Agaricus chlorophos</name>
    <dbReference type="NCBI Taxonomy" id="658473"/>
    <lineage>
        <taxon>Eukaryota</taxon>
        <taxon>Fungi</taxon>
        <taxon>Dikarya</taxon>
        <taxon>Basidiomycota</taxon>
        <taxon>Agaricomycotina</taxon>
        <taxon>Agaricomycetes</taxon>
        <taxon>Agaricomycetidae</taxon>
        <taxon>Agaricales</taxon>
        <taxon>Marasmiineae</taxon>
        <taxon>Mycenaceae</taxon>
        <taxon>Mycena</taxon>
    </lineage>
</organism>
<gene>
    <name evidence="2" type="ORF">HMN09_00373300</name>
</gene>
<proteinExistence type="predicted"/>
<protein>
    <submittedName>
        <fullName evidence="2">DDE Tnp4 domain-containing protein</fullName>
    </submittedName>
</protein>
<evidence type="ECO:0000256" key="1">
    <source>
        <dbReference type="SAM" id="MobiDB-lite"/>
    </source>
</evidence>
<dbReference type="EMBL" id="JACAZE010000004">
    <property type="protein sequence ID" value="KAF7318621.1"/>
    <property type="molecule type" value="Genomic_DNA"/>
</dbReference>
<dbReference type="Proteomes" id="UP000613580">
    <property type="component" value="Unassembled WGS sequence"/>
</dbReference>
<evidence type="ECO:0000313" key="3">
    <source>
        <dbReference type="Proteomes" id="UP000613580"/>
    </source>
</evidence>
<feature type="region of interest" description="Disordered" evidence="1">
    <location>
        <begin position="226"/>
        <end position="262"/>
    </location>
</feature>
<accession>A0A8H6TJV4</accession>
<keyword evidence="3" id="KW-1185">Reference proteome</keyword>
<feature type="compositionally biased region" description="Low complexity" evidence="1">
    <location>
        <begin position="147"/>
        <end position="160"/>
    </location>
</feature>
<dbReference type="OrthoDB" id="2641813at2759"/>
<dbReference type="AlphaFoldDB" id="A0A8H6TJV4"/>
<feature type="compositionally biased region" description="Pro residues" evidence="1">
    <location>
        <begin position="105"/>
        <end position="114"/>
    </location>
</feature>
<name>A0A8H6TJV4_MYCCL</name>
<comment type="caution">
    <text evidence="2">The sequence shown here is derived from an EMBL/GenBank/DDBJ whole genome shotgun (WGS) entry which is preliminary data.</text>
</comment>
<sequence>MRMDHRYARKHRTLFLVQRVPVKSGLRIDRYRYPQLKLGLLRSRTRRRVQTHTHPTPFLDRDHPHNHDHLHQRMRLLLVLARGQALLVKILMLLKVAKDLFPIPNPQTRPPAHPPLQTRASSSGIGRGAPLPSPQTRVPVRPPPQTQQPSAPGASAYSAAAARPPPLLQSLPQQTPSPRLAPASAVFFDARGNNVVHAQTQSQLHSDGSGPSVAMYNSAMRGRLMPPVQAAPGQQPPSTPIPSSSQTSSQSHAQPQTTKAPPAEYTRFLAYDTGIQRQIFLALKPEPRVALFVHITFEQAAGLFAALDHQAQSRLVQRINQQARLISHLDCADMGHLVDVLDKSNYEADSEEAEDARYLQQYGAIQRRIASLTSKRVCALPHEVDKEEQLTLVLEKYKSNNVPRFRRNLRVTPTTFDALLARIQDHAIFIGGEGSASQTSVEHQLAIALFRLGHFGNAASVESVAQWAGNCGGHSCERDSTRHDCRSWLFTTRPSVGQTRAQREEAKQWVEETTCAGWRNGWLFVDGL</sequence>
<feature type="compositionally biased region" description="Low complexity" evidence="1">
    <location>
        <begin position="241"/>
        <end position="258"/>
    </location>
</feature>
<feature type="region of interest" description="Disordered" evidence="1">
    <location>
        <begin position="105"/>
        <end position="160"/>
    </location>
</feature>
<reference evidence="2" key="1">
    <citation type="submission" date="2020-05" db="EMBL/GenBank/DDBJ databases">
        <title>Mycena genomes resolve the evolution of fungal bioluminescence.</title>
        <authorList>
            <person name="Tsai I.J."/>
        </authorList>
    </citation>
    <scope>NUCLEOTIDE SEQUENCE</scope>
    <source>
        <strain evidence="2">110903Hualien_Pintung</strain>
    </source>
</reference>
<evidence type="ECO:0000313" key="2">
    <source>
        <dbReference type="EMBL" id="KAF7318621.1"/>
    </source>
</evidence>